<dbReference type="Proteomes" id="UP000799421">
    <property type="component" value="Unassembled WGS sequence"/>
</dbReference>
<reference evidence="1" key="1">
    <citation type="journal article" date="2020" name="Stud. Mycol.">
        <title>101 Dothideomycetes genomes: a test case for predicting lifestyles and emergence of pathogens.</title>
        <authorList>
            <person name="Haridas S."/>
            <person name="Albert R."/>
            <person name="Binder M."/>
            <person name="Bloem J."/>
            <person name="Labutti K."/>
            <person name="Salamov A."/>
            <person name="Andreopoulos B."/>
            <person name="Baker S."/>
            <person name="Barry K."/>
            <person name="Bills G."/>
            <person name="Bluhm B."/>
            <person name="Cannon C."/>
            <person name="Castanera R."/>
            <person name="Culley D."/>
            <person name="Daum C."/>
            <person name="Ezra D."/>
            <person name="Gonzalez J."/>
            <person name="Henrissat B."/>
            <person name="Kuo A."/>
            <person name="Liang C."/>
            <person name="Lipzen A."/>
            <person name="Lutzoni F."/>
            <person name="Magnuson J."/>
            <person name="Mondo S."/>
            <person name="Nolan M."/>
            <person name="Ohm R."/>
            <person name="Pangilinan J."/>
            <person name="Park H.-J."/>
            <person name="Ramirez L."/>
            <person name="Alfaro M."/>
            <person name="Sun H."/>
            <person name="Tritt A."/>
            <person name="Yoshinaga Y."/>
            <person name="Zwiers L.-H."/>
            <person name="Turgeon B."/>
            <person name="Goodwin S."/>
            <person name="Spatafora J."/>
            <person name="Crous P."/>
            <person name="Grigoriev I."/>
        </authorList>
    </citation>
    <scope>NUCLEOTIDE SEQUENCE</scope>
    <source>
        <strain evidence="1">CBS 480.64</strain>
    </source>
</reference>
<dbReference type="AlphaFoldDB" id="A0A6A7BR60"/>
<proteinExistence type="predicted"/>
<evidence type="ECO:0000313" key="2">
    <source>
        <dbReference type="Proteomes" id="UP000799421"/>
    </source>
</evidence>
<keyword evidence="2" id="KW-1185">Reference proteome</keyword>
<gene>
    <name evidence="1" type="ORF">K470DRAFT_160726</name>
</gene>
<evidence type="ECO:0000313" key="1">
    <source>
        <dbReference type="EMBL" id="KAF2857700.1"/>
    </source>
</evidence>
<accession>A0A6A7BR60</accession>
<protein>
    <submittedName>
        <fullName evidence="1">Uncharacterized protein</fullName>
    </submittedName>
</protein>
<organism evidence="1 2">
    <name type="scientific">Piedraia hortae CBS 480.64</name>
    <dbReference type="NCBI Taxonomy" id="1314780"/>
    <lineage>
        <taxon>Eukaryota</taxon>
        <taxon>Fungi</taxon>
        <taxon>Dikarya</taxon>
        <taxon>Ascomycota</taxon>
        <taxon>Pezizomycotina</taxon>
        <taxon>Dothideomycetes</taxon>
        <taxon>Dothideomycetidae</taxon>
        <taxon>Capnodiales</taxon>
        <taxon>Piedraiaceae</taxon>
        <taxon>Piedraia</taxon>
    </lineage>
</organism>
<name>A0A6A7BR60_9PEZI</name>
<dbReference type="EMBL" id="MU006031">
    <property type="protein sequence ID" value="KAF2857700.1"/>
    <property type="molecule type" value="Genomic_DNA"/>
</dbReference>
<sequence>MGRSLSAFACGLVRGSSGAWPWLNVGNDSMGNEVLCGSSGVYFVVVRKAGAERSRRIPLPDGRGPVLVVLCEPSMLVPASPAIKCVQAVVSAGYRALSTG</sequence>